<gene>
    <name evidence="1" type="ORF">TEK04_13975</name>
</gene>
<evidence type="ECO:0000313" key="2">
    <source>
        <dbReference type="Proteomes" id="UP001361570"/>
    </source>
</evidence>
<dbReference type="EMBL" id="JBAPLU010000014">
    <property type="protein sequence ID" value="MEI4272833.1"/>
    <property type="molecule type" value="Genomic_DNA"/>
</dbReference>
<dbReference type="RefSeq" id="WP_336404958.1">
    <property type="nucleotide sequence ID" value="NZ_JBAPLU010000014.1"/>
</dbReference>
<evidence type="ECO:0000313" key="1">
    <source>
        <dbReference type="EMBL" id="MEI4272833.1"/>
    </source>
</evidence>
<name>A0ABU8DW29_9ACTN</name>
<comment type="caution">
    <text evidence="1">The sequence shown here is derived from an EMBL/GenBank/DDBJ whole genome shotgun (WGS) entry which is preliminary data.</text>
</comment>
<protein>
    <submittedName>
        <fullName evidence="1">Uncharacterized protein</fullName>
    </submittedName>
</protein>
<reference evidence="1 2" key="1">
    <citation type="submission" date="2024-03" db="EMBL/GenBank/DDBJ databases">
        <title>Draft genome sequence of Klenkia sp. LSe6-5.</title>
        <authorList>
            <person name="Duangmal K."/>
            <person name="Chantavorakit T."/>
        </authorList>
    </citation>
    <scope>NUCLEOTIDE SEQUENCE [LARGE SCALE GENOMIC DNA]</scope>
    <source>
        <strain evidence="1 2">LSe6-5</strain>
    </source>
</reference>
<dbReference type="Proteomes" id="UP001361570">
    <property type="component" value="Unassembled WGS sequence"/>
</dbReference>
<accession>A0ABU8DW29</accession>
<proteinExistence type="predicted"/>
<organism evidence="1 2">
    <name type="scientific">Klenkia sesuvii</name>
    <dbReference type="NCBI Taxonomy" id="3103137"/>
    <lineage>
        <taxon>Bacteria</taxon>
        <taxon>Bacillati</taxon>
        <taxon>Actinomycetota</taxon>
        <taxon>Actinomycetes</taxon>
        <taxon>Geodermatophilales</taxon>
        <taxon>Geodermatophilaceae</taxon>
        <taxon>Klenkia</taxon>
    </lineage>
</organism>
<keyword evidence="2" id="KW-1185">Reference proteome</keyword>
<sequence length="127" mass="13898">MSWSARWGGEEFTAAPELRVDGWWVWLSAPVAREGFAPLTGDGPWVRAVPVAECGAVLHRRTTARWRGVPCVVVGERSEGYLLQDACGDAPAAIALGFEVTEPGVRQRWVPRGEVEQLQVEVRTVTG</sequence>